<evidence type="ECO:0000313" key="2">
    <source>
        <dbReference type="Proteomes" id="UP000321424"/>
    </source>
</evidence>
<proteinExistence type="predicted"/>
<evidence type="ECO:0000313" key="1">
    <source>
        <dbReference type="EMBL" id="GEM43057.1"/>
    </source>
</evidence>
<protein>
    <submittedName>
        <fullName evidence="1">Uncharacterized protein</fullName>
    </submittedName>
</protein>
<dbReference type="Proteomes" id="UP000321424">
    <property type="component" value="Unassembled WGS sequence"/>
</dbReference>
<gene>
    <name evidence="1" type="ORF">NN4_75760</name>
</gene>
<dbReference type="AlphaFoldDB" id="A0A511MS90"/>
<accession>A0A511MS90</accession>
<reference evidence="1 2" key="1">
    <citation type="submission" date="2019-07" db="EMBL/GenBank/DDBJ databases">
        <title>Whole genome shotgun sequence of Nocardia ninae NBRC 108245.</title>
        <authorList>
            <person name="Hosoyama A."/>
            <person name="Uohara A."/>
            <person name="Ohji S."/>
            <person name="Ichikawa N."/>
        </authorList>
    </citation>
    <scope>NUCLEOTIDE SEQUENCE [LARGE SCALE GENOMIC DNA]</scope>
    <source>
        <strain evidence="1 2">NBRC 108245</strain>
    </source>
</reference>
<dbReference type="EMBL" id="BJXA01000085">
    <property type="protein sequence ID" value="GEM43057.1"/>
    <property type="molecule type" value="Genomic_DNA"/>
</dbReference>
<organism evidence="1 2">
    <name type="scientific">Nocardia ninae NBRC 108245</name>
    <dbReference type="NCBI Taxonomy" id="1210091"/>
    <lineage>
        <taxon>Bacteria</taxon>
        <taxon>Bacillati</taxon>
        <taxon>Actinomycetota</taxon>
        <taxon>Actinomycetes</taxon>
        <taxon>Mycobacteriales</taxon>
        <taxon>Nocardiaceae</taxon>
        <taxon>Nocardia</taxon>
    </lineage>
</organism>
<name>A0A511MS90_9NOCA</name>
<sequence length="99" mass="11270">MAWLTGGRHRRYERDEFRCHGCGLPTAPLDGPDEWYTVHDHVWQCAAASADNILCIGCLETRLGRRLHHTDFVAAALNDPNYGHHSPRLQSRLRPPLTN</sequence>
<comment type="caution">
    <text evidence="1">The sequence shown here is derived from an EMBL/GenBank/DDBJ whole genome shotgun (WGS) entry which is preliminary data.</text>
</comment>
<keyword evidence="2" id="KW-1185">Reference proteome</keyword>